<dbReference type="PROSITE" id="PS51177">
    <property type="entry name" value="LUMAZINE_BIND"/>
    <property type="match status" value="2"/>
</dbReference>
<reference evidence="12" key="1">
    <citation type="submission" date="2024-05" db="EMBL/GenBank/DDBJ databases">
        <authorList>
            <person name="Yang L."/>
            <person name="Pan L."/>
        </authorList>
    </citation>
    <scope>NUCLEOTIDE SEQUENCE</scope>
    <source>
        <strain evidence="12">FCG-7</strain>
    </source>
</reference>
<dbReference type="PIRSF" id="PIRSF000498">
    <property type="entry name" value="Riboflavin_syn_A"/>
    <property type="match status" value="1"/>
</dbReference>
<organism evidence="12">
    <name type="scientific">Chitinibacter mangrovi</name>
    <dbReference type="NCBI Taxonomy" id="3153927"/>
    <lineage>
        <taxon>Bacteria</taxon>
        <taxon>Pseudomonadati</taxon>
        <taxon>Pseudomonadota</taxon>
        <taxon>Betaproteobacteria</taxon>
        <taxon>Neisseriales</taxon>
        <taxon>Chitinibacteraceae</taxon>
        <taxon>Chitinibacter</taxon>
    </lineage>
</organism>
<evidence type="ECO:0000256" key="9">
    <source>
        <dbReference type="NCBIfam" id="TIGR00187"/>
    </source>
</evidence>
<evidence type="ECO:0000256" key="2">
    <source>
        <dbReference type="ARBA" id="ARBA00002803"/>
    </source>
</evidence>
<dbReference type="CDD" id="cd00402">
    <property type="entry name" value="Riboflavin_synthase_like"/>
    <property type="match status" value="1"/>
</dbReference>
<evidence type="ECO:0000256" key="4">
    <source>
        <dbReference type="ARBA" id="ARBA00012827"/>
    </source>
</evidence>
<dbReference type="NCBIfam" id="NF006767">
    <property type="entry name" value="PRK09289.1"/>
    <property type="match status" value="1"/>
</dbReference>
<dbReference type="EMBL" id="CP157355">
    <property type="protein sequence ID" value="XBM00636.1"/>
    <property type="molecule type" value="Genomic_DNA"/>
</dbReference>
<feature type="repeat" description="Lumazine-binding" evidence="10">
    <location>
        <begin position="98"/>
        <end position="198"/>
    </location>
</feature>
<dbReference type="InterPro" id="IPR017938">
    <property type="entry name" value="Riboflavin_synthase-like_b-brl"/>
</dbReference>
<comment type="catalytic activity">
    <reaction evidence="1">
        <text>2 6,7-dimethyl-8-(1-D-ribityl)lumazine + H(+) = 5-amino-6-(D-ribitylamino)uracil + riboflavin</text>
        <dbReference type="Rhea" id="RHEA:20772"/>
        <dbReference type="ChEBI" id="CHEBI:15378"/>
        <dbReference type="ChEBI" id="CHEBI:15934"/>
        <dbReference type="ChEBI" id="CHEBI:57986"/>
        <dbReference type="ChEBI" id="CHEBI:58201"/>
        <dbReference type="EC" id="2.5.1.9"/>
    </reaction>
</comment>
<dbReference type="InterPro" id="IPR026017">
    <property type="entry name" value="Lumazine-bd_dom"/>
</dbReference>
<dbReference type="RefSeq" id="WP_348944979.1">
    <property type="nucleotide sequence ID" value="NZ_CP157355.1"/>
</dbReference>
<sequence length="210" mass="21911">MFTGIIQAVGQIEDVKTFDGGVQLTVNAADLDMSNVVLGDSIAHSGACMTVIELIPPNRYKIDVSDESLRCTVGLSEAGGKVNLEKALRLGDMLGGHMVSGHVDGVGKVISFEPVGENRELVICAPKNLAKYLAAKGSVVVNGVSLTTNTVRDTADGCVFSINLIPHTLTVTTLGQLIAGASVNLEIDLIARYVERMVSSGTVQIGVTSA</sequence>
<feature type="domain" description="Lumazine-binding" evidence="11">
    <location>
        <begin position="1"/>
        <end position="97"/>
    </location>
</feature>
<evidence type="ECO:0000256" key="7">
    <source>
        <dbReference type="ARBA" id="ARBA00022679"/>
    </source>
</evidence>
<feature type="repeat" description="Lumazine-binding" evidence="10">
    <location>
        <begin position="1"/>
        <end position="97"/>
    </location>
</feature>
<keyword evidence="7 12" id="KW-0808">Transferase</keyword>
<evidence type="ECO:0000256" key="10">
    <source>
        <dbReference type="PROSITE-ProRule" id="PRU00524"/>
    </source>
</evidence>
<accession>A0AAU7F8Y9</accession>
<dbReference type="SUPFAM" id="SSF63380">
    <property type="entry name" value="Riboflavin synthase domain-like"/>
    <property type="match status" value="2"/>
</dbReference>
<gene>
    <name evidence="12" type="ORF">ABHF33_16525</name>
</gene>
<dbReference type="InterPro" id="IPR023366">
    <property type="entry name" value="ATP_synth_asu-like_sf"/>
</dbReference>
<dbReference type="AlphaFoldDB" id="A0AAU7F8Y9"/>
<dbReference type="GO" id="GO:0004746">
    <property type="term" value="F:riboflavin synthase activity"/>
    <property type="evidence" value="ECO:0007669"/>
    <property type="project" value="UniProtKB-UniRule"/>
</dbReference>
<dbReference type="InterPro" id="IPR001783">
    <property type="entry name" value="Lumazine-bd"/>
</dbReference>
<comment type="function">
    <text evidence="2">Catalyzes the dismutation of two molecules of 6,7-dimethyl-8-ribityllumazine, resulting in the formation of riboflavin and 5-amino-6-(D-ribitylamino)uracil.</text>
</comment>
<evidence type="ECO:0000256" key="3">
    <source>
        <dbReference type="ARBA" id="ARBA00004887"/>
    </source>
</evidence>
<dbReference type="Gene3D" id="2.40.30.20">
    <property type="match status" value="2"/>
</dbReference>
<dbReference type="NCBIfam" id="TIGR00187">
    <property type="entry name" value="ribE"/>
    <property type="match status" value="1"/>
</dbReference>
<dbReference type="KEGG" id="cmav:ABHF33_16525"/>
<evidence type="ECO:0000256" key="6">
    <source>
        <dbReference type="ARBA" id="ARBA00022619"/>
    </source>
</evidence>
<evidence type="ECO:0000256" key="1">
    <source>
        <dbReference type="ARBA" id="ARBA00000968"/>
    </source>
</evidence>
<evidence type="ECO:0000313" key="12">
    <source>
        <dbReference type="EMBL" id="XBM00636.1"/>
    </source>
</evidence>
<feature type="domain" description="Lumazine-binding" evidence="11">
    <location>
        <begin position="98"/>
        <end position="198"/>
    </location>
</feature>
<name>A0AAU7F8Y9_9NEIS</name>
<keyword evidence="8" id="KW-0677">Repeat</keyword>
<dbReference type="FunFam" id="2.40.30.20:FF:000004">
    <property type="entry name" value="Riboflavin synthase, alpha subunit"/>
    <property type="match status" value="1"/>
</dbReference>
<dbReference type="GO" id="GO:0009231">
    <property type="term" value="P:riboflavin biosynthetic process"/>
    <property type="evidence" value="ECO:0007669"/>
    <property type="project" value="UniProtKB-KW"/>
</dbReference>
<dbReference type="PANTHER" id="PTHR21098:SF12">
    <property type="entry name" value="RIBOFLAVIN SYNTHASE"/>
    <property type="match status" value="1"/>
</dbReference>
<dbReference type="Pfam" id="PF00677">
    <property type="entry name" value="Lum_binding"/>
    <property type="match status" value="2"/>
</dbReference>
<protein>
    <recommendedName>
        <fullName evidence="5 9">Riboflavin synthase</fullName>
        <ecNumber evidence="4 9">2.5.1.9</ecNumber>
    </recommendedName>
</protein>
<comment type="pathway">
    <text evidence="3">Cofactor biosynthesis; riboflavin biosynthesis; riboflavin from 2-hydroxy-3-oxobutyl phosphate and 5-amino-6-(D-ribitylamino)uracil: step 2/2.</text>
</comment>
<proteinExistence type="predicted"/>
<dbReference type="EC" id="2.5.1.9" evidence="4 9"/>
<evidence type="ECO:0000259" key="11">
    <source>
        <dbReference type="PROSITE" id="PS51177"/>
    </source>
</evidence>
<evidence type="ECO:0000256" key="5">
    <source>
        <dbReference type="ARBA" id="ARBA00013950"/>
    </source>
</evidence>
<keyword evidence="6" id="KW-0686">Riboflavin biosynthesis</keyword>
<evidence type="ECO:0000256" key="8">
    <source>
        <dbReference type="ARBA" id="ARBA00022737"/>
    </source>
</evidence>
<dbReference type="PANTHER" id="PTHR21098">
    <property type="entry name" value="RIBOFLAVIN SYNTHASE ALPHA CHAIN"/>
    <property type="match status" value="1"/>
</dbReference>